<dbReference type="AlphaFoldDB" id="A0A284R1V4"/>
<sequence length="112" mass="12917">MPSQLPQDNPIKLKQQPRMTMRLPPTVTRGTLLFVTFGADASHDQWFLERTFCLNDKGVSLRRRIRFELATSLRRLSSLNEKKTSVHFLLPLSSEHPVTLLVHHKPKLAIYA</sequence>
<proteinExistence type="predicted"/>
<reference evidence="2" key="1">
    <citation type="journal article" date="2017" name="Nat. Ecol. Evol.">
        <title>Genome expansion and lineage-specific genetic innovations in the forest pathogenic fungi Armillaria.</title>
        <authorList>
            <person name="Sipos G."/>
            <person name="Prasanna A.N."/>
            <person name="Walter M.C."/>
            <person name="O'Connor E."/>
            <person name="Balint B."/>
            <person name="Krizsan K."/>
            <person name="Kiss B."/>
            <person name="Hess J."/>
            <person name="Varga T."/>
            <person name="Slot J."/>
            <person name="Riley R."/>
            <person name="Boka B."/>
            <person name="Rigling D."/>
            <person name="Barry K."/>
            <person name="Lee J."/>
            <person name="Mihaltcheva S."/>
            <person name="LaButti K."/>
            <person name="Lipzen A."/>
            <person name="Waldron R."/>
            <person name="Moloney N.M."/>
            <person name="Sperisen C."/>
            <person name="Kredics L."/>
            <person name="Vagvoelgyi C."/>
            <person name="Patrignani A."/>
            <person name="Fitzpatrick D."/>
            <person name="Nagy I."/>
            <person name="Doyle S."/>
            <person name="Anderson J.B."/>
            <person name="Grigoriev I.V."/>
            <person name="Gueldener U."/>
            <person name="Muensterkoetter M."/>
            <person name="Nagy L.G."/>
        </authorList>
    </citation>
    <scope>NUCLEOTIDE SEQUENCE [LARGE SCALE GENOMIC DNA]</scope>
    <source>
        <strain evidence="2">C18/9</strain>
    </source>
</reference>
<organism evidence="1 2">
    <name type="scientific">Armillaria ostoyae</name>
    <name type="common">Armillaria root rot fungus</name>
    <dbReference type="NCBI Taxonomy" id="47428"/>
    <lineage>
        <taxon>Eukaryota</taxon>
        <taxon>Fungi</taxon>
        <taxon>Dikarya</taxon>
        <taxon>Basidiomycota</taxon>
        <taxon>Agaricomycotina</taxon>
        <taxon>Agaricomycetes</taxon>
        <taxon>Agaricomycetidae</taxon>
        <taxon>Agaricales</taxon>
        <taxon>Marasmiineae</taxon>
        <taxon>Physalacriaceae</taxon>
        <taxon>Armillaria</taxon>
    </lineage>
</organism>
<evidence type="ECO:0000313" key="1">
    <source>
        <dbReference type="EMBL" id="SJL02697.1"/>
    </source>
</evidence>
<dbReference type="EMBL" id="FUEG01000003">
    <property type="protein sequence ID" value="SJL02697.1"/>
    <property type="molecule type" value="Genomic_DNA"/>
</dbReference>
<name>A0A284R1V4_ARMOS</name>
<protein>
    <submittedName>
        <fullName evidence="1">Uncharacterized protein</fullName>
    </submittedName>
</protein>
<accession>A0A284R1V4</accession>
<dbReference type="Proteomes" id="UP000219338">
    <property type="component" value="Unassembled WGS sequence"/>
</dbReference>
<gene>
    <name evidence="1" type="ORF">ARMOST_06031</name>
</gene>
<keyword evidence="2" id="KW-1185">Reference proteome</keyword>
<evidence type="ECO:0000313" key="2">
    <source>
        <dbReference type="Proteomes" id="UP000219338"/>
    </source>
</evidence>